<name>A0A0F7FWG9_9ACTN</name>
<feature type="compositionally biased region" description="Basic and acidic residues" evidence="1">
    <location>
        <begin position="1"/>
        <end position="11"/>
    </location>
</feature>
<keyword evidence="5" id="KW-1185">Reference proteome</keyword>
<dbReference type="InterPro" id="IPR040688">
    <property type="entry name" value="SLATT_2"/>
</dbReference>
<sequence length="244" mass="26079">MSHPEHARRADLTGGPAPCADWHEPTDRLVELYERAEREALATMEWYLESRQRKRRAARALRGGMLAGLAVGAGLPLLAFTGAGGGGGALAGWGYLALLGAGLCAASDRCFGLSSGWMRDMAVAQAVRRRLEALRYDWAAESVREVLGPAEGSAGDAAERCLWVLRRFSEDLAELVRAETADWMVEFGSAPGPLPARTGPERGHREERYGECPAVGGARLAPLPGGGGGRANMPRQRPPEGPRP</sequence>
<evidence type="ECO:0000256" key="2">
    <source>
        <dbReference type="SAM" id="Phobius"/>
    </source>
</evidence>
<gene>
    <name evidence="4" type="ORF">SXIM_29040</name>
</gene>
<evidence type="ECO:0000259" key="3">
    <source>
        <dbReference type="Pfam" id="PF18183"/>
    </source>
</evidence>
<feature type="region of interest" description="Disordered" evidence="1">
    <location>
        <begin position="1"/>
        <end position="20"/>
    </location>
</feature>
<keyword evidence="2" id="KW-0812">Transmembrane</keyword>
<feature type="transmembrane region" description="Helical" evidence="2">
    <location>
        <begin position="92"/>
        <end position="111"/>
    </location>
</feature>
<organism evidence="4 5">
    <name type="scientific">Streptomyces xiamenensis</name>
    <dbReference type="NCBI Taxonomy" id="408015"/>
    <lineage>
        <taxon>Bacteria</taxon>
        <taxon>Bacillati</taxon>
        <taxon>Actinomycetota</taxon>
        <taxon>Actinomycetes</taxon>
        <taxon>Kitasatosporales</taxon>
        <taxon>Streptomycetaceae</taxon>
        <taxon>Streptomyces</taxon>
    </lineage>
</organism>
<evidence type="ECO:0000313" key="5">
    <source>
        <dbReference type="Proteomes" id="UP000034034"/>
    </source>
</evidence>
<dbReference type="KEGG" id="sxi:SXIM_29040"/>
<dbReference type="Pfam" id="PF18183">
    <property type="entry name" value="SLATT_2"/>
    <property type="match status" value="1"/>
</dbReference>
<feature type="domain" description="SMODS and SLOG-associating 2TM effector" evidence="3">
    <location>
        <begin position="11"/>
        <end position="199"/>
    </location>
</feature>
<dbReference type="AlphaFoldDB" id="A0A0F7FWG9"/>
<keyword evidence="2" id="KW-1133">Transmembrane helix</keyword>
<evidence type="ECO:0000256" key="1">
    <source>
        <dbReference type="SAM" id="MobiDB-lite"/>
    </source>
</evidence>
<feature type="compositionally biased region" description="Basic and acidic residues" evidence="1">
    <location>
        <begin position="199"/>
        <end position="210"/>
    </location>
</feature>
<dbReference type="PATRIC" id="fig|408015.6.peg.2940"/>
<dbReference type="RefSeq" id="WP_030733124.1">
    <property type="nucleotide sequence ID" value="NZ_CP009922.3"/>
</dbReference>
<feature type="transmembrane region" description="Helical" evidence="2">
    <location>
        <begin position="60"/>
        <end position="80"/>
    </location>
</feature>
<evidence type="ECO:0000313" key="4">
    <source>
        <dbReference type="EMBL" id="AKG44288.1"/>
    </source>
</evidence>
<feature type="region of interest" description="Disordered" evidence="1">
    <location>
        <begin position="188"/>
        <end position="244"/>
    </location>
</feature>
<protein>
    <submittedName>
        <fullName evidence="4">Membrane protein</fullName>
    </submittedName>
</protein>
<dbReference type="EMBL" id="CP009922">
    <property type="protein sequence ID" value="AKG44288.1"/>
    <property type="molecule type" value="Genomic_DNA"/>
</dbReference>
<dbReference type="NCBIfam" id="NF033633">
    <property type="entry name" value="SLATT_2"/>
    <property type="match status" value="1"/>
</dbReference>
<keyword evidence="2" id="KW-0472">Membrane</keyword>
<proteinExistence type="predicted"/>
<reference evidence="4" key="1">
    <citation type="submission" date="2019-08" db="EMBL/GenBank/DDBJ databases">
        <title>Complete genome sequence of a mangrove-derived Streptomyces xiamenensis.</title>
        <authorList>
            <person name="Xu J."/>
        </authorList>
    </citation>
    <scope>NUCLEOTIDE SEQUENCE</scope>
    <source>
        <strain evidence="4">318</strain>
    </source>
</reference>
<dbReference type="STRING" id="408015.SXIM_29040"/>
<dbReference type="HOGENOM" id="CLU_075314_0_0_11"/>
<dbReference type="Proteomes" id="UP000034034">
    <property type="component" value="Chromosome"/>
</dbReference>
<accession>A0A0F7FWG9</accession>